<dbReference type="Pfam" id="PF13540">
    <property type="entry name" value="RCC1_2"/>
    <property type="match status" value="1"/>
</dbReference>
<evidence type="ECO:0000256" key="5">
    <source>
        <dbReference type="ARBA" id="ARBA00022786"/>
    </source>
</evidence>
<keyword evidence="4" id="KW-0677">Repeat</keyword>
<dbReference type="Gene3D" id="3.30.2410.10">
    <property type="entry name" value="Hect, E3 ligase catalytic domain"/>
    <property type="match status" value="1"/>
</dbReference>
<dbReference type="PROSITE" id="PS50237">
    <property type="entry name" value="HECT"/>
    <property type="match status" value="1"/>
</dbReference>
<dbReference type="InterPro" id="IPR051709">
    <property type="entry name" value="Ub-ligase/GTPase-reg"/>
</dbReference>
<keyword evidence="8" id="KW-0812">Transmembrane</keyword>
<keyword evidence="2" id="KW-0963">Cytoplasm</keyword>
<dbReference type="Gene3D" id="2.130.10.30">
    <property type="entry name" value="Regulator of chromosome condensation 1/beta-lactamase-inhibitor protein II"/>
    <property type="match status" value="1"/>
</dbReference>
<dbReference type="PRINTS" id="PR00633">
    <property type="entry name" value="RCCNDNSATION"/>
</dbReference>
<dbReference type="InterPro" id="IPR035983">
    <property type="entry name" value="Hect_E3_ubiquitin_ligase"/>
</dbReference>
<dbReference type="PROSITE" id="PS50012">
    <property type="entry name" value="RCC1_3"/>
    <property type="match status" value="5"/>
</dbReference>
<name>A0A922SKI4_SPOEX</name>
<dbReference type="SMART" id="SM00119">
    <property type="entry name" value="HECTc"/>
    <property type="match status" value="1"/>
</dbReference>
<evidence type="ECO:0000256" key="1">
    <source>
        <dbReference type="ARBA" id="ARBA00004496"/>
    </source>
</evidence>
<feature type="repeat" description="RCC1" evidence="7">
    <location>
        <begin position="81"/>
        <end position="133"/>
    </location>
</feature>
<evidence type="ECO:0000256" key="6">
    <source>
        <dbReference type="PROSITE-ProRule" id="PRU00104"/>
    </source>
</evidence>
<feature type="repeat" description="RCC1" evidence="7">
    <location>
        <begin position="1"/>
        <end position="53"/>
    </location>
</feature>
<dbReference type="PANTHER" id="PTHR45622:SF76">
    <property type="entry name" value="HECT AND RLD DOMAIN CONTAINING E3 UBIQUITIN LIGASE 4, ISOFORM C"/>
    <property type="match status" value="1"/>
</dbReference>
<dbReference type="Gene3D" id="3.90.1750.10">
    <property type="entry name" value="Hect, E3 ligase catalytic domains"/>
    <property type="match status" value="1"/>
</dbReference>
<evidence type="ECO:0000259" key="9">
    <source>
        <dbReference type="PROSITE" id="PS50237"/>
    </source>
</evidence>
<keyword evidence="8" id="KW-0472">Membrane</keyword>
<dbReference type="GO" id="GO:0009966">
    <property type="term" value="P:regulation of signal transduction"/>
    <property type="evidence" value="ECO:0007669"/>
    <property type="project" value="UniProtKB-ARBA"/>
</dbReference>
<accession>A0A922SKI4</accession>
<dbReference type="InterPro" id="IPR000408">
    <property type="entry name" value="Reg_chr_condens"/>
</dbReference>
<proteinExistence type="predicted"/>
<dbReference type="GO" id="GO:0016567">
    <property type="term" value="P:protein ubiquitination"/>
    <property type="evidence" value="ECO:0007669"/>
    <property type="project" value="TreeGrafter"/>
</dbReference>
<comment type="caution">
    <text evidence="10">The sequence shown here is derived from an EMBL/GenBank/DDBJ whole genome shotgun (WGS) entry which is preliminary data.</text>
</comment>
<dbReference type="InterPro" id="IPR000569">
    <property type="entry name" value="HECT_dom"/>
</dbReference>
<evidence type="ECO:0000256" key="8">
    <source>
        <dbReference type="SAM" id="Phobius"/>
    </source>
</evidence>
<feature type="repeat" description="RCC1" evidence="7">
    <location>
        <begin position="186"/>
        <end position="237"/>
    </location>
</feature>
<dbReference type="Pfam" id="PF25390">
    <property type="entry name" value="WD40_RLD"/>
    <property type="match status" value="1"/>
</dbReference>
<evidence type="ECO:0000256" key="4">
    <source>
        <dbReference type="ARBA" id="ARBA00022737"/>
    </source>
</evidence>
<dbReference type="CDD" id="cd00078">
    <property type="entry name" value="HECTc"/>
    <property type="match status" value="1"/>
</dbReference>
<keyword evidence="3" id="KW-0808">Transferase</keyword>
<evidence type="ECO:0000313" key="10">
    <source>
        <dbReference type="EMBL" id="KAH9640458.1"/>
    </source>
</evidence>
<feature type="repeat" description="RCC1" evidence="7">
    <location>
        <begin position="237"/>
        <end position="298"/>
    </location>
</feature>
<dbReference type="GO" id="GO:0005737">
    <property type="term" value="C:cytoplasm"/>
    <property type="evidence" value="ECO:0007669"/>
    <property type="project" value="UniProtKB-SubCell"/>
</dbReference>
<organism evidence="10 11">
    <name type="scientific">Spodoptera exigua</name>
    <name type="common">Beet armyworm</name>
    <name type="synonym">Noctua fulgens</name>
    <dbReference type="NCBI Taxonomy" id="7107"/>
    <lineage>
        <taxon>Eukaryota</taxon>
        <taxon>Metazoa</taxon>
        <taxon>Ecdysozoa</taxon>
        <taxon>Arthropoda</taxon>
        <taxon>Hexapoda</taxon>
        <taxon>Insecta</taxon>
        <taxon>Pterygota</taxon>
        <taxon>Neoptera</taxon>
        <taxon>Endopterygota</taxon>
        <taxon>Lepidoptera</taxon>
        <taxon>Glossata</taxon>
        <taxon>Ditrysia</taxon>
        <taxon>Noctuoidea</taxon>
        <taxon>Noctuidae</taxon>
        <taxon>Amphipyrinae</taxon>
        <taxon>Spodoptera</taxon>
    </lineage>
</organism>
<dbReference type="FunFam" id="3.30.2160.10:FF:000004">
    <property type="entry name" value="probable E3 ubiquitin-protein ligase HERC4 isoform X1"/>
    <property type="match status" value="1"/>
</dbReference>
<gene>
    <name evidence="10" type="ORF">HF086_018124</name>
</gene>
<reference evidence="10" key="1">
    <citation type="journal article" date="2021" name="G3 (Bethesda)">
        <title>Genome and transcriptome analysis of the beet armyworm Spodoptera exigua reveals targets for pest control. .</title>
        <authorList>
            <person name="Simon S."/>
            <person name="Breeschoten T."/>
            <person name="Jansen H.J."/>
            <person name="Dirks R.P."/>
            <person name="Schranz M.E."/>
            <person name="Ros V.I.D."/>
        </authorList>
    </citation>
    <scope>NUCLEOTIDE SEQUENCE</scope>
    <source>
        <strain evidence="10">TB_SE_WUR_2020</strain>
    </source>
</reference>
<evidence type="ECO:0000256" key="2">
    <source>
        <dbReference type="ARBA" id="ARBA00022490"/>
    </source>
</evidence>
<dbReference type="GO" id="GO:0061630">
    <property type="term" value="F:ubiquitin protein ligase activity"/>
    <property type="evidence" value="ECO:0007669"/>
    <property type="project" value="TreeGrafter"/>
</dbReference>
<dbReference type="AlphaFoldDB" id="A0A922SKI4"/>
<dbReference type="FunFam" id="3.30.2410.10:FF:000003">
    <property type="entry name" value="probable E3 ubiquitin-protein ligase HERC4 isoform X1"/>
    <property type="match status" value="1"/>
</dbReference>
<dbReference type="PROSITE" id="PS00626">
    <property type="entry name" value="RCC1_2"/>
    <property type="match status" value="2"/>
</dbReference>
<sequence length="916" mass="103915">MFCWGNATHHELCIEGPETLDLVIKPTLSKWRESNHIKSVAAGEFHTMYLTNSGHLYSCGNNEVGQLGRHTENREGKTPDGDLFSWGANSYGQCGLGTMTNKEMIPQAITSLLGVPIAMIACGSNHTFALSKSGAVFGWGKNTHGQLGLQDRENKCYPSHLKTLRNVKVCHIACGEDFTVFLTLDGGVFTCGTGEYGQTGHGTTKDELVPRKVMELMGSTVTQVACGRRHVLCRVGDRILACGYGARGQLGCPHMAYALVPTPVSFTPTDETPFSQEIFKGPIKVFAGGDHSFLIIDHDKSGPVDFRVQDHTKQIVTLTIPKLAACEVFKDSDVVNQDMLAYLETVFGSLACVNGSFLAPNNAHFGCNTKVPGVDLRKAEEAFTLVSRFENTTIKELGPFAEAFNNLSTHPQRIVNLWWEAQTPEYFEMLVDIFKSVIVYELMQPTVRANKKLYFTHSIIQILNTLSSLNKINFTNPKKPKIPAECFYIEDLSNHVDIATDYITWLSDHTSTHPHMCNYAFLFDVQCKSLLLKIDQQLQMQIAISRAATQIFTRLFMDPTYEYQRDQFLNLTVSRNHIVRDTMTQISSHETSQLKKPLRVEFVGEEAEDAGGVKKEFFLLLLKEIFDPVYGMFKQSEETNMIWFSNNPFEDDVMYYLIGAIYGLAIYNSIIIYVPFPLVLYKKLLEEAVMLDDLSDLYPTLANSLKSLLDYPDEDVEEVFSLCFAVNTEVFGQIQVHPLKENGENLPVTHENKEEYVELYVDFLLNKSVENQFKAFNQGFQKVCGGRIIKLFRSHEMMSVVMGNEEYDWEVFESNCEYKNGYTATDPQVRWFWETFHELPLEDKKKFLLFLTGSDRVPIQGMRDIKIRIQAVADDRYFPVAHTCFNLLDLPRYKTKERLKYHLVQAIQQTQGFSLV</sequence>
<keyword evidence="5 6" id="KW-0833">Ubl conjugation pathway</keyword>
<dbReference type="EMBL" id="JACEFF010000281">
    <property type="protein sequence ID" value="KAH9640458.1"/>
    <property type="molecule type" value="Genomic_DNA"/>
</dbReference>
<feature type="active site" description="Glycyl thioester intermediate" evidence="6">
    <location>
        <position position="884"/>
    </location>
</feature>
<feature type="transmembrane region" description="Helical" evidence="8">
    <location>
        <begin position="653"/>
        <end position="676"/>
    </location>
</feature>
<dbReference type="Pfam" id="PF00632">
    <property type="entry name" value="HECT"/>
    <property type="match status" value="1"/>
</dbReference>
<dbReference type="InterPro" id="IPR009091">
    <property type="entry name" value="RCC1/BLIP-II"/>
</dbReference>
<dbReference type="PANTHER" id="PTHR45622">
    <property type="entry name" value="UBIQUITIN-PROTEIN LIGASE E3A-RELATED"/>
    <property type="match status" value="1"/>
</dbReference>
<protein>
    <recommendedName>
        <fullName evidence="9">HECT domain-containing protein</fullName>
    </recommendedName>
</protein>
<evidence type="ECO:0000313" key="11">
    <source>
        <dbReference type="Proteomes" id="UP000814243"/>
    </source>
</evidence>
<feature type="domain" description="HECT" evidence="9">
    <location>
        <begin position="590"/>
        <end position="916"/>
    </location>
</feature>
<dbReference type="Gene3D" id="3.30.2160.10">
    <property type="entry name" value="Hect, E3 ligase catalytic domain"/>
    <property type="match status" value="1"/>
</dbReference>
<keyword evidence="8" id="KW-1133">Transmembrane helix</keyword>
<dbReference type="SUPFAM" id="SSF56204">
    <property type="entry name" value="Hect, E3 ligase catalytic domain"/>
    <property type="match status" value="1"/>
</dbReference>
<dbReference type="GO" id="GO:0006511">
    <property type="term" value="P:ubiquitin-dependent protein catabolic process"/>
    <property type="evidence" value="ECO:0007669"/>
    <property type="project" value="TreeGrafter"/>
</dbReference>
<comment type="subcellular location">
    <subcellularLocation>
        <location evidence="1">Cytoplasm</location>
    </subcellularLocation>
</comment>
<dbReference type="SUPFAM" id="SSF50985">
    <property type="entry name" value="RCC1/BLIP-II"/>
    <property type="match status" value="1"/>
</dbReference>
<feature type="repeat" description="RCC1" evidence="7">
    <location>
        <begin position="134"/>
        <end position="185"/>
    </location>
</feature>
<evidence type="ECO:0000256" key="7">
    <source>
        <dbReference type="PROSITE-ProRule" id="PRU00235"/>
    </source>
</evidence>
<dbReference type="InterPro" id="IPR058923">
    <property type="entry name" value="RCC1-like_dom"/>
</dbReference>
<dbReference type="Proteomes" id="UP000814243">
    <property type="component" value="Unassembled WGS sequence"/>
</dbReference>
<evidence type="ECO:0000256" key="3">
    <source>
        <dbReference type="ARBA" id="ARBA00022679"/>
    </source>
</evidence>